<gene>
    <name evidence="3" type="ORF">MM415A02155_0007</name>
    <name evidence="2" type="ORF">MM415B01831_0007</name>
    <name evidence="1" type="ORF">TM448A01939_0006</name>
</gene>
<dbReference type="EMBL" id="MT142063">
    <property type="protein sequence ID" value="QJA73946.1"/>
    <property type="molecule type" value="Genomic_DNA"/>
</dbReference>
<protein>
    <submittedName>
        <fullName evidence="1">Uncharacterized protein</fullName>
    </submittedName>
</protein>
<reference evidence="1" key="1">
    <citation type="submission" date="2020-03" db="EMBL/GenBank/DDBJ databases">
        <title>The deep terrestrial virosphere.</title>
        <authorList>
            <person name="Holmfeldt K."/>
            <person name="Nilsson E."/>
            <person name="Simone D."/>
            <person name="Lopez-Fernandez M."/>
            <person name="Wu X."/>
            <person name="de Brujin I."/>
            <person name="Lundin D."/>
            <person name="Andersson A."/>
            <person name="Bertilsson S."/>
            <person name="Dopson M."/>
        </authorList>
    </citation>
    <scope>NUCLEOTIDE SEQUENCE</scope>
    <source>
        <strain evidence="3">MM415A02155</strain>
        <strain evidence="2">MM415B01831</strain>
        <strain evidence="1">TM448A01939</strain>
    </source>
</reference>
<dbReference type="EMBL" id="MT144230">
    <property type="protein sequence ID" value="QJA50995.1"/>
    <property type="molecule type" value="Genomic_DNA"/>
</dbReference>
<evidence type="ECO:0000313" key="2">
    <source>
        <dbReference type="EMBL" id="QJA56487.1"/>
    </source>
</evidence>
<name>A0A6H1ZUP6_9ZZZZ</name>
<dbReference type="EMBL" id="MT141222">
    <property type="protein sequence ID" value="QJA56487.1"/>
    <property type="molecule type" value="Genomic_DNA"/>
</dbReference>
<sequence>MSLARSIALNIIKSFVPLNLPGTKIISYLTELGVTYRRTEMLADIRTAFDRVKYETQVTALSPDQKVPEAWMNKEDIAAPYTYRVHLKVDYYDPVADSYSTEHRYMFSDDYAAVGDYVEEFPDYAMSKDYVQEKEFTGAQVVGITQNTRGEVPF</sequence>
<dbReference type="AlphaFoldDB" id="A0A6H1ZUP6"/>
<evidence type="ECO:0000313" key="3">
    <source>
        <dbReference type="EMBL" id="QJA73946.1"/>
    </source>
</evidence>
<evidence type="ECO:0000313" key="1">
    <source>
        <dbReference type="EMBL" id="QJA50995.1"/>
    </source>
</evidence>
<accession>A0A6H1ZUP6</accession>
<organism evidence="1">
    <name type="scientific">viral metagenome</name>
    <dbReference type="NCBI Taxonomy" id="1070528"/>
    <lineage>
        <taxon>unclassified sequences</taxon>
        <taxon>metagenomes</taxon>
        <taxon>organismal metagenomes</taxon>
    </lineage>
</organism>
<proteinExistence type="predicted"/>